<dbReference type="InterPro" id="IPR036641">
    <property type="entry name" value="HPT_dom_sf"/>
</dbReference>
<evidence type="ECO:0000256" key="16">
    <source>
        <dbReference type="SAM" id="Phobius"/>
    </source>
</evidence>
<keyword evidence="21" id="KW-1185">Reference proteome</keyword>
<dbReference type="Pfam" id="PF00072">
    <property type="entry name" value="Response_reg"/>
    <property type="match status" value="1"/>
</dbReference>
<dbReference type="InterPro" id="IPR008207">
    <property type="entry name" value="Sig_transdc_His_kin_Hpt_dom"/>
</dbReference>
<keyword evidence="7" id="KW-0808">Transferase</keyword>
<keyword evidence="12" id="KW-0902">Two-component regulatory system</keyword>
<keyword evidence="10" id="KW-0547">Nucleotide-binding</keyword>
<evidence type="ECO:0000256" key="3">
    <source>
        <dbReference type="ARBA" id="ARBA00012438"/>
    </source>
</evidence>
<dbReference type="PROSITE" id="PS50110">
    <property type="entry name" value="RESPONSE_REGULATORY"/>
    <property type="match status" value="1"/>
</dbReference>
<dbReference type="Gene3D" id="1.20.58.920">
    <property type="match status" value="1"/>
</dbReference>
<keyword evidence="10" id="KW-0067">ATP-binding</keyword>
<protein>
    <recommendedName>
        <fullName evidence="3">histidine kinase</fullName>
        <ecNumber evidence="3">2.7.13.3</ecNumber>
    </recommendedName>
</protein>
<evidence type="ECO:0000256" key="7">
    <source>
        <dbReference type="ARBA" id="ARBA00022679"/>
    </source>
</evidence>
<dbReference type="SUPFAM" id="SSF47384">
    <property type="entry name" value="Homodimeric domain of signal transducing histidine kinase"/>
    <property type="match status" value="1"/>
</dbReference>
<dbReference type="Pfam" id="PF00512">
    <property type="entry name" value="HisKA"/>
    <property type="match status" value="1"/>
</dbReference>
<dbReference type="InterPro" id="IPR003594">
    <property type="entry name" value="HATPase_dom"/>
</dbReference>
<dbReference type="CDD" id="cd16922">
    <property type="entry name" value="HATPase_EvgS-ArcB-TorS-like"/>
    <property type="match status" value="1"/>
</dbReference>
<evidence type="ECO:0000256" key="12">
    <source>
        <dbReference type="ARBA" id="ARBA00023012"/>
    </source>
</evidence>
<dbReference type="InterPro" id="IPR001789">
    <property type="entry name" value="Sig_transdc_resp-reg_receiver"/>
</dbReference>
<dbReference type="InterPro" id="IPR036097">
    <property type="entry name" value="HisK_dim/P_sf"/>
</dbReference>
<keyword evidence="4" id="KW-1003">Cell membrane</keyword>
<feature type="domain" description="Response regulatory" evidence="18">
    <location>
        <begin position="724"/>
        <end position="844"/>
    </location>
</feature>
<reference evidence="20 21" key="1">
    <citation type="submission" date="2021-05" db="EMBL/GenBank/DDBJ databases">
        <title>Molecular characterization for Shewanella algae harboring chromosomal blaOXA-55-like strains isolated from clinical and environment sample.</title>
        <authorList>
            <person name="Ohama Y."/>
            <person name="Aoki K."/>
            <person name="Harada S."/>
            <person name="Moriya K."/>
            <person name="Ishii Y."/>
            <person name="Tateda K."/>
        </authorList>
    </citation>
    <scope>NUCLEOTIDE SEQUENCE [LARGE SCALE GENOMIC DNA]</scope>
    <source>
        <strain evidence="20 21">LMG 23746</strain>
    </source>
</reference>
<sequence>MVAFSLLGLLLLLLVTLGNVSLYWVKEADQYLYEEALPASEAARQLMQSSNALLDNAQGLKQVEEEAQRAFLGRKLSLEGSNLLGAIARLKTLNVEDDRRLELAAGDILRDLSQLGRHVGERLTLAQKLSEQGQALTDAASRAIELLEAELAIVDSAVLAKLSLAYPQVVGELQTAHLLDTIIEHDLDIQERLNRALALVHHIALVGQLLQSPEQQLGLNKVLNSMSNLVPTTRKVYQVDPTTLADSAQVLSLTQINMMPLELLKGLIRDPERAIELDRELAILRGVSQGLALQQSYGQVLTQQNRQLLNLTEKLALLNRSVDEAMQAQQAKATEARQQFLQQLFWAKAGLWGTGLLMLILMLLVVYRVIYRGIALRLNEATHALSRLSRGDTSVALDPHGDDELTAMASAIEVFKQKTRHNQNLQAELIQHKASLEKTIQARTQQLAEANRQLDAEAKGHSAARVIAEEASKAKSLFLATMSHEIRTPLNGLLGTLTLLGQSPLPTAQKQMLALSQYSGTLLQTVLNDILDFSRLEQGQFNNEPRPVALPALLDDIVAIMLAGAGLSGLSLRLVSDNVPDWVLLDGPKLRQVLLNLLGNAIKFTPKGGITLRVYAQDQRLYFEVADTGVGISDEDKAQLFKVYGDLPNQGRSRGTGLGLAISKELVDVMNQEASEDAASEHNTIWVQSEQGQGSVFGFSVPLIPCNAVIEASGEIINTVSKQRVLVVEDNKVNAMVAQGFLAHLGHEAVLATSCAQALNCYYADERGFDAIMLDIQLGDGSGFELLRQLKPMGEGKVSPIKFAAFTAQLQREDVVSYQQAGFDVVLAKPLNMQALMSWIGVVAAKDAPTTPDEPVKQAGEHTANMAIARDATLSYQLLDQRQLDEDRQYIGKATLVEMFNLFQTSSREQLARLSALPEDAAKWLHGLKGSSASMGMLALMKQCQWLETQLAAGAALSREQYQQLEALWSASLAAMTTELDKEV</sequence>
<dbReference type="CDD" id="cd17546">
    <property type="entry name" value="REC_hyHK_CKI1_RcsC-like"/>
    <property type="match status" value="1"/>
</dbReference>
<evidence type="ECO:0000313" key="20">
    <source>
        <dbReference type="EMBL" id="GIU42317.1"/>
    </source>
</evidence>
<keyword evidence="6 14" id="KW-0597">Phosphoprotein</keyword>
<dbReference type="SMART" id="SM00387">
    <property type="entry name" value="HATPase_c"/>
    <property type="match status" value="1"/>
</dbReference>
<evidence type="ECO:0000256" key="5">
    <source>
        <dbReference type="ARBA" id="ARBA00022519"/>
    </source>
</evidence>
<dbReference type="NCBIfam" id="TIGR02956">
    <property type="entry name" value="TMAO_torS"/>
    <property type="match status" value="1"/>
</dbReference>
<dbReference type="PROSITE" id="PS50885">
    <property type="entry name" value="HAMP"/>
    <property type="match status" value="1"/>
</dbReference>
<dbReference type="InterPro" id="IPR014302">
    <property type="entry name" value="Sig_transdc_His_kinase_TorS"/>
</dbReference>
<evidence type="ECO:0000256" key="6">
    <source>
        <dbReference type="ARBA" id="ARBA00022553"/>
    </source>
</evidence>
<evidence type="ECO:0000256" key="15">
    <source>
        <dbReference type="SAM" id="Coils"/>
    </source>
</evidence>
<dbReference type="InterPro" id="IPR011006">
    <property type="entry name" value="CheY-like_superfamily"/>
</dbReference>
<proteinExistence type="predicted"/>
<dbReference type="SUPFAM" id="SSF55874">
    <property type="entry name" value="ATPase domain of HSP90 chaperone/DNA topoisomerase II/histidine kinase"/>
    <property type="match status" value="1"/>
</dbReference>
<dbReference type="Gene3D" id="3.40.50.2300">
    <property type="match status" value="1"/>
</dbReference>
<gene>
    <name evidence="20" type="primary">torS</name>
    <name evidence="20" type="ORF">TUM4630_03040</name>
</gene>
<dbReference type="InterPro" id="IPR004358">
    <property type="entry name" value="Sig_transdc_His_kin-like_C"/>
</dbReference>
<dbReference type="Gene3D" id="3.30.565.10">
    <property type="entry name" value="Histidine kinase-like ATPase, C-terminal domain"/>
    <property type="match status" value="1"/>
</dbReference>
<feature type="transmembrane region" description="Helical" evidence="16">
    <location>
        <begin position="349"/>
        <end position="370"/>
    </location>
</feature>
<feature type="coiled-coil region" evidence="15">
    <location>
        <begin position="422"/>
        <end position="453"/>
    </location>
</feature>
<evidence type="ECO:0000256" key="10">
    <source>
        <dbReference type="ARBA" id="ARBA00022840"/>
    </source>
</evidence>
<evidence type="ECO:0000256" key="8">
    <source>
        <dbReference type="ARBA" id="ARBA00022692"/>
    </source>
</evidence>
<dbReference type="PANTHER" id="PTHR43047:SF78">
    <property type="entry name" value="SENSORY_REGULATORY PROTEIN RPFC"/>
    <property type="match status" value="1"/>
</dbReference>
<accession>A0ABQ4P4A6</accession>
<keyword evidence="8 16" id="KW-0812">Transmembrane</keyword>
<evidence type="ECO:0000256" key="4">
    <source>
        <dbReference type="ARBA" id="ARBA00022475"/>
    </source>
</evidence>
<dbReference type="PROSITE" id="PS50109">
    <property type="entry name" value="HIS_KIN"/>
    <property type="match status" value="1"/>
</dbReference>
<dbReference type="InterPro" id="IPR005467">
    <property type="entry name" value="His_kinase_dom"/>
</dbReference>
<evidence type="ECO:0000313" key="21">
    <source>
        <dbReference type="Proteomes" id="UP000761574"/>
    </source>
</evidence>
<evidence type="ECO:0000256" key="14">
    <source>
        <dbReference type="PROSITE-ProRule" id="PRU00169"/>
    </source>
</evidence>
<evidence type="ECO:0000259" key="17">
    <source>
        <dbReference type="PROSITE" id="PS50109"/>
    </source>
</evidence>
<keyword evidence="11 16" id="KW-1133">Transmembrane helix</keyword>
<dbReference type="PANTHER" id="PTHR43047">
    <property type="entry name" value="TWO-COMPONENT HISTIDINE PROTEIN KINASE"/>
    <property type="match status" value="1"/>
</dbReference>
<dbReference type="SMART" id="SM00448">
    <property type="entry name" value="REC"/>
    <property type="match status" value="1"/>
</dbReference>
<dbReference type="EMBL" id="BPFB01000002">
    <property type="protein sequence ID" value="GIU42317.1"/>
    <property type="molecule type" value="Genomic_DNA"/>
</dbReference>
<dbReference type="InterPro" id="IPR003661">
    <property type="entry name" value="HisK_dim/P_dom"/>
</dbReference>
<evidence type="ECO:0000256" key="2">
    <source>
        <dbReference type="ARBA" id="ARBA00004429"/>
    </source>
</evidence>
<evidence type="ECO:0000259" key="18">
    <source>
        <dbReference type="PROSITE" id="PS50110"/>
    </source>
</evidence>
<dbReference type="CDD" id="cd00082">
    <property type="entry name" value="HisKA"/>
    <property type="match status" value="1"/>
</dbReference>
<feature type="domain" description="Histidine kinase" evidence="17">
    <location>
        <begin position="481"/>
        <end position="705"/>
    </location>
</feature>
<dbReference type="PIRSF" id="PIRSF036437">
    <property type="entry name" value="HK_TorS"/>
    <property type="match status" value="1"/>
</dbReference>
<dbReference type="InterPro" id="IPR036890">
    <property type="entry name" value="HATPase_C_sf"/>
</dbReference>
<dbReference type="Gene3D" id="1.10.287.130">
    <property type="match status" value="1"/>
</dbReference>
<evidence type="ECO:0000259" key="19">
    <source>
        <dbReference type="PROSITE" id="PS50885"/>
    </source>
</evidence>
<dbReference type="Pfam" id="PF00672">
    <property type="entry name" value="HAMP"/>
    <property type="match status" value="1"/>
</dbReference>
<feature type="modified residue" description="4-aspartylphosphate" evidence="14">
    <location>
        <position position="775"/>
    </location>
</feature>
<comment type="caution">
    <text evidence="20">The sequence shown here is derived from an EMBL/GenBank/DDBJ whole genome shotgun (WGS) entry which is preliminary data.</text>
</comment>
<organism evidence="20 21">
    <name type="scientific">Shewanella algidipiscicola</name>
    <dbReference type="NCBI Taxonomy" id="614070"/>
    <lineage>
        <taxon>Bacteria</taxon>
        <taxon>Pseudomonadati</taxon>
        <taxon>Pseudomonadota</taxon>
        <taxon>Gammaproteobacteria</taxon>
        <taxon>Alteromonadales</taxon>
        <taxon>Shewanellaceae</taxon>
        <taxon>Shewanella</taxon>
    </lineage>
</organism>
<comment type="catalytic activity">
    <reaction evidence="1">
        <text>ATP + protein L-histidine = ADP + protein N-phospho-L-histidine.</text>
        <dbReference type="EC" id="2.7.13.3"/>
    </reaction>
</comment>
<keyword evidence="13 16" id="KW-0472">Membrane</keyword>
<dbReference type="SMART" id="SM00304">
    <property type="entry name" value="HAMP"/>
    <property type="match status" value="1"/>
</dbReference>
<name>A0ABQ4P4A6_9GAMM</name>
<feature type="domain" description="HAMP" evidence="19">
    <location>
        <begin position="372"/>
        <end position="424"/>
    </location>
</feature>
<dbReference type="SUPFAM" id="SSF47226">
    <property type="entry name" value="Histidine-containing phosphotransfer domain, HPT domain"/>
    <property type="match status" value="1"/>
</dbReference>
<dbReference type="Pfam" id="PF02518">
    <property type="entry name" value="HATPase_c"/>
    <property type="match status" value="1"/>
</dbReference>
<dbReference type="PRINTS" id="PR00344">
    <property type="entry name" value="BCTRLSENSOR"/>
</dbReference>
<dbReference type="SMART" id="SM00388">
    <property type="entry name" value="HisKA"/>
    <property type="match status" value="1"/>
</dbReference>
<dbReference type="Gene3D" id="1.20.120.160">
    <property type="entry name" value="HPT domain"/>
    <property type="match status" value="1"/>
</dbReference>
<keyword evidence="9 20" id="KW-0418">Kinase</keyword>
<dbReference type="Pfam" id="PF21689">
    <property type="entry name" value="TorS_sensor_domain"/>
    <property type="match status" value="1"/>
</dbReference>
<evidence type="ECO:0000256" key="11">
    <source>
        <dbReference type="ARBA" id="ARBA00022989"/>
    </source>
</evidence>
<feature type="coiled-coil region" evidence="15">
    <location>
        <begin position="301"/>
        <end position="339"/>
    </location>
</feature>
<keyword evidence="15" id="KW-0175">Coiled coil</keyword>
<dbReference type="GO" id="GO:0016301">
    <property type="term" value="F:kinase activity"/>
    <property type="evidence" value="ECO:0007669"/>
    <property type="project" value="UniProtKB-KW"/>
</dbReference>
<comment type="subcellular location">
    <subcellularLocation>
        <location evidence="2">Cell inner membrane</location>
        <topology evidence="2">Multi-pass membrane protein</topology>
    </subcellularLocation>
</comment>
<dbReference type="Proteomes" id="UP000761574">
    <property type="component" value="Unassembled WGS sequence"/>
</dbReference>
<keyword evidence="5" id="KW-0997">Cell inner membrane</keyword>
<dbReference type="EC" id="2.7.13.3" evidence="3"/>
<dbReference type="Pfam" id="PF01627">
    <property type="entry name" value="Hpt"/>
    <property type="match status" value="1"/>
</dbReference>
<evidence type="ECO:0000256" key="1">
    <source>
        <dbReference type="ARBA" id="ARBA00000085"/>
    </source>
</evidence>
<dbReference type="InterPro" id="IPR038188">
    <property type="entry name" value="TorS_sensor_sf"/>
</dbReference>
<evidence type="ECO:0000256" key="13">
    <source>
        <dbReference type="ARBA" id="ARBA00023136"/>
    </source>
</evidence>
<evidence type="ECO:0000256" key="9">
    <source>
        <dbReference type="ARBA" id="ARBA00022777"/>
    </source>
</evidence>
<dbReference type="SUPFAM" id="SSF52172">
    <property type="entry name" value="CheY-like"/>
    <property type="match status" value="1"/>
</dbReference>
<dbReference type="InterPro" id="IPR003660">
    <property type="entry name" value="HAMP_dom"/>
</dbReference>